<reference evidence="2" key="1">
    <citation type="journal article" date="2014" name="Int. J. Syst. Evol. Microbiol.">
        <title>Complete genome sequence of Corynebacterium casei LMG S-19264T (=DSM 44701T), isolated from a smear-ripened cheese.</title>
        <authorList>
            <consortium name="US DOE Joint Genome Institute (JGI-PGF)"/>
            <person name="Walter F."/>
            <person name="Albersmeier A."/>
            <person name="Kalinowski J."/>
            <person name="Ruckert C."/>
        </authorList>
    </citation>
    <scope>NUCLEOTIDE SEQUENCE</scope>
    <source>
        <strain evidence="2">CGMCC 1.16548</strain>
    </source>
</reference>
<gene>
    <name evidence="2" type="ORF">GCM10011600_07370</name>
</gene>
<proteinExistence type="predicted"/>
<comment type="caution">
    <text evidence="2">The sequence shown here is derived from an EMBL/GenBank/DDBJ whole genome shotgun (WGS) entry which is preliminary data.</text>
</comment>
<dbReference type="Pfam" id="PF20058">
    <property type="entry name" value="DUF6457"/>
    <property type="match status" value="1"/>
</dbReference>
<dbReference type="EMBL" id="BNAI01000001">
    <property type="protein sequence ID" value="GHF08962.1"/>
    <property type="molecule type" value="Genomic_DNA"/>
</dbReference>
<organism evidence="2 3">
    <name type="scientific">Pseudolysinimonas yzui</name>
    <dbReference type="NCBI Taxonomy" id="2708254"/>
    <lineage>
        <taxon>Bacteria</taxon>
        <taxon>Bacillati</taxon>
        <taxon>Actinomycetota</taxon>
        <taxon>Actinomycetes</taxon>
        <taxon>Micrococcales</taxon>
        <taxon>Microbacteriaceae</taxon>
        <taxon>Pseudolysinimonas</taxon>
    </lineage>
</organism>
<name>A0A8J3M0D5_9MICO</name>
<sequence length="94" mass="9825">MTTHEPERPDETDGILTDWADEVRAALGIETDVDIRSVLGLAGVVAHSVIRPAAPLTTYLVGFAAGRAAALGEDPDAAAAEAMRISKDLAARRS</sequence>
<dbReference type="Proteomes" id="UP000617531">
    <property type="component" value="Unassembled WGS sequence"/>
</dbReference>
<reference evidence="2" key="2">
    <citation type="submission" date="2020-09" db="EMBL/GenBank/DDBJ databases">
        <authorList>
            <person name="Sun Q."/>
            <person name="Zhou Y."/>
        </authorList>
    </citation>
    <scope>NUCLEOTIDE SEQUENCE</scope>
    <source>
        <strain evidence="2">CGMCC 1.16548</strain>
    </source>
</reference>
<evidence type="ECO:0000259" key="1">
    <source>
        <dbReference type="Pfam" id="PF20058"/>
    </source>
</evidence>
<protein>
    <recommendedName>
        <fullName evidence="1">DUF6457 domain-containing protein</fullName>
    </recommendedName>
</protein>
<evidence type="ECO:0000313" key="2">
    <source>
        <dbReference type="EMBL" id="GHF08962.1"/>
    </source>
</evidence>
<keyword evidence="3" id="KW-1185">Reference proteome</keyword>
<accession>A0A8J3M0D5</accession>
<evidence type="ECO:0000313" key="3">
    <source>
        <dbReference type="Proteomes" id="UP000617531"/>
    </source>
</evidence>
<feature type="domain" description="DUF6457" evidence="1">
    <location>
        <begin position="13"/>
        <end position="93"/>
    </location>
</feature>
<dbReference type="InterPro" id="IPR045598">
    <property type="entry name" value="DUF6457"/>
</dbReference>
<dbReference type="AlphaFoldDB" id="A0A8J3M0D5"/>
<dbReference type="RefSeq" id="WP_229841861.1">
    <property type="nucleotide sequence ID" value="NZ_BNAI01000001.1"/>
</dbReference>